<dbReference type="Proteomes" id="UP001530400">
    <property type="component" value="Unassembled WGS sequence"/>
</dbReference>
<keyword evidence="2" id="KW-0812">Transmembrane</keyword>
<evidence type="ECO:0000256" key="3">
    <source>
        <dbReference type="SAM" id="SignalP"/>
    </source>
</evidence>
<dbReference type="PANTHER" id="PTHR33683:SF46">
    <property type="entry name" value="SUSHI DOMAIN-CONTAINING PROTEIN"/>
    <property type="match status" value="1"/>
</dbReference>
<evidence type="ECO:0000313" key="5">
    <source>
        <dbReference type="Proteomes" id="UP001530400"/>
    </source>
</evidence>
<comment type="caution">
    <text evidence="4">The sequence shown here is derived from an EMBL/GenBank/DDBJ whole genome shotgun (WGS) entry which is preliminary data.</text>
</comment>
<keyword evidence="2" id="KW-1133">Transmembrane helix</keyword>
<reference evidence="4 5" key="1">
    <citation type="submission" date="2024-10" db="EMBL/GenBank/DDBJ databases">
        <title>Updated reference genomes for cyclostephanoid diatoms.</title>
        <authorList>
            <person name="Roberts W.R."/>
            <person name="Alverson A.J."/>
        </authorList>
    </citation>
    <scope>NUCLEOTIDE SEQUENCE [LARGE SCALE GENOMIC DNA]</scope>
    <source>
        <strain evidence="4 5">AJA010-31</strain>
    </source>
</reference>
<feature type="compositionally biased region" description="Polar residues" evidence="1">
    <location>
        <begin position="579"/>
        <end position="589"/>
    </location>
</feature>
<evidence type="ECO:0000256" key="2">
    <source>
        <dbReference type="SAM" id="Phobius"/>
    </source>
</evidence>
<protein>
    <recommendedName>
        <fullName evidence="6">DOMON domain-containing protein</fullName>
    </recommendedName>
</protein>
<evidence type="ECO:0000256" key="1">
    <source>
        <dbReference type="SAM" id="MobiDB-lite"/>
    </source>
</evidence>
<feature type="compositionally biased region" description="Low complexity" evidence="1">
    <location>
        <begin position="545"/>
        <end position="578"/>
    </location>
</feature>
<feature type="signal peptide" evidence="3">
    <location>
        <begin position="1"/>
        <end position="22"/>
    </location>
</feature>
<evidence type="ECO:0000313" key="4">
    <source>
        <dbReference type="EMBL" id="KAL3765937.1"/>
    </source>
</evidence>
<feature type="transmembrane region" description="Helical" evidence="2">
    <location>
        <begin position="781"/>
        <end position="802"/>
    </location>
</feature>
<feature type="compositionally biased region" description="Low complexity" evidence="1">
    <location>
        <begin position="278"/>
        <end position="307"/>
    </location>
</feature>
<feature type="compositionally biased region" description="Acidic residues" evidence="1">
    <location>
        <begin position="591"/>
        <end position="606"/>
    </location>
</feature>
<sequence>MLSSSIAKAALATLLLSQPCNASPRQRGQEKSGKPKKYPIYKMDKLDELPKEEDILDVQTTKATAAYDKELRIDSSDLYELSTTYEGGWVQDGIMFDVAVSNSTEGIAVLGLDILTPVAFQTLCVEIYSHDGSYEGSDIDPSAWEFLGSVSVLGLGKDKPTTIPLGSFDPVSIGPDSTRAFYVTTQDESMRYTAYPSGEHVSGSVFSSSSEGGVNVDVLVGVAKNYPFAQSWPDRMFNGAIRYAIGDNLDLDSMLTDEQKVTANVAKKGKFTCDEEPAVTTSSPTTASPVLSVTTGSPVSSPTITSSPVTVSTSTVAPVAAVTTPQPSEALTAVPTDAPTTLAFTMKKLATTLHGGLKQAGVMFDIRVPTVDEGGPAEGVTILTFEVSTFLTDDICVEVYSKEGTHVGYENDVAQGSDGSWSSSTWFALGAATATGMGEALPTHLPVGAFDQTYIAPGETRAFYVTMNIPEMRYTEPRYNEETGDIFVESSMNHLQIMVGTANAYPFGDSWADRIFNGAVIFALGDVEDGTYSETSANDRSRSCPASATTSTSPTTVESPVVSTSGTQSTTSGGEPTTVAGTESTSTDPNDGGDEQGEDQQDDNDETLSASTSRLDDNCPSASPADASASKEVIIEYKYSMITSSGESVTEMENTMHSELIASKCSARESRRLQESNMYYGFNSNPPDEVVVGEECTGVTLSAVEVCNVVKGGFTAYVPESVDDSAVQSDLEPFANGVLTENGAVVESDADSARGDVGAATAEEQTQDGIDAENNASLSPVAIIVLAAVAGCVALALVLIFVKGRNRSKRGGGNQEMFHEFNEDQTELGHDMGNVSRSADAPLFPRLDEESTIGGNAPVILNEHDEMSLISNDLSKARFVFPPPTTPGSDAGSRSSKGSVKFVRAGESFTSRSHQPEDTVDL</sequence>
<gene>
    <name evidence="4" type="ORF">ACHAWO_005886</name>
</gene>
<proteinExistence type="predicted"/>
<accession>A0ABD3MUM1</accession>
<keyword evidence="2" id="KW-0472">Membrane</keyword>
<feature type="region of interest" description="Disordered" evidence="1">
    <location>
        <begin position="532"/>
        <end position="627"/>
    </location>
</feature>
<keyword evidence="3" id="KW-0732">Signal</keyword>
<name>A0ABD3MUM1_9STRA</name>
<dbReference type="AlphaFoldDB" id="A0ABD3MUM1"/>
<organism evidence="4 5">
    <name type="scientific">Cyclotella atomus</name>
    <dbReference type="NCBI Taxonomy" id="382360"/>
    <lineage>
        <taxon>Eukaryota</taxon>
        <taxon>Sar</taxon>
        <taxon>Stramenopiles</taxon>
        <taxon>Ochrophyta</taxon>
        <taxon>Bacillariophyta</taxon>
        <taxon>Coscinodiscophyceae</taxon>
        <taxon>Thalassiosirophycidae</taxon>
        <taxon>Stephanodiscales</taxon>
        <taxon>Stephanodiscaceae</taxon>
        <taxon>Cyclotella</taxon>
    </lineage>
</organism>
<dbReference type="EMBL" id="JALLPJ020001393">
    <property type="protein sequence ID" value="KAL3765937.1"/>
    <property type="molecule type" value="Genomic_DNA"/>
</dbReference>
<feature type="region of interest" description="Disordered" evidence="1">
    <location>
        <begin position="275"/>
        <end position="307"/>
    </location>
</feature>
<keyword evidence="5" id="KW-1185">Reference proteome</keyword>
<feature type="chain" id="PRO_5044762984" description="DOMON domain-containing protein" evidence="3">
    <location>
        <begin position="23"/>
        <end position="922"/>
    </location>
</feature>
<evidence type="ECO:0008006" key="6">
    <source>
        <dbReference type="Google" id="ProtNLM"/>
    </source>
</evidence>
<dbReference type="PANTHER" id="PTHR33683">
    <property type="entry name" value="1, PUTATIVE-RELATED"/>
    <property type="match status" value="1"/>
</dbReference>